<name>A0AA88MBI2_TACVA</name>
<keyword evidence="3" id="KW-1185">Reference proteome</keyword>
<feature type="region of interest" description="Disordered" evidence="1">
    <location>
        <begin position="31"/>
        <end position="55"/>
    </location>
</feature>
<evidence type="ECO:0000313" key="2">
    <source>
        <dbReference type="EMBL" id="KAK2832508.1"/>
    </source>
</evidence>
<dbReference type="EMBL" id="JAVHJS010000016">
    <property type="protein sequence ID" value="KAK2832508.1"/>
    <property type="molecule type" value="Genomic_DNA"/>
</dbReference>
<protein>
    <submittedName>
        <fullName evidence="2">Uncharacterized protein</fullName>
    </submittedName>
</protein>
<accession>A0AA88MBI2</accession>
<sequence length="125" mass="14071">MVLGSSEQGSERAWQQRPLPPFLFSLPHMSGSVSVSPHKPLNDSDNKSGKSPKFQQASQSLLVGRVLDFLLADLAEQRREGRKEGQNCLAYWVVVKLVKRFYMQMMAHCGGERVRVRVCALLVRS</sequence>
<gene>
    <name evidence="2" type="ORF">Q7C36_015970</name>
</gene>
<evidence type="ECO:0000313" key="3">
    <source>
        <dbReference type="Proteomes" id="UP001187315"/>
    </source>
</evidence>
<comment type="caution">
    <text evidence="2">The sequence shown here is derived from an EMBL/GenBank/DDBJ whole genome shotgun (WGS) entry which is preliminary data.</text>
</comment>
<organism evidence="2 3">
    <name type="scientific">Tachysurus vachellii</name>
    <name type="common">Darkbarbel catfish</name>
    <name type="synonym">Pelteobagrus vachellii</name>
    <dbReference type="NCBI Taxonomy" id="175792"/>
    <lineage>
        <taxon>Eukaryota</taxon>
        <taxon>Metazoa</taxon>
        <taxon>Chordata</taxon>
        <taxon>Craniata</taxon>
        <taxon>Vertebrata</taxon>
        <taxon>Euteleostomi</taxon>
        <taxon>Actinopterygii</taxon>
        <taxon>Neopterygii</taxon>
        <taxon>Teleostei</taxon>
        <taxon>Ostariophysi</taxon>
        <taxon>Siluriformes</taxon>
        <taxon>Bagridae</taxon>
        <taxon>Tachysurus</taxon>
    </lineage>
</organism>
<dbReference type="Proteomes" id="UP001187315">
    <property type="component" value="Unassembled WGS sequence"/>
</dbReference>
<evidence type="ECO:0000256" key="1">
    <source>
        <dbReference type="SAM" id="MobiDB-lite"/>
    </source>
</evidence>
<proteinExistence type="predicted"/>
<dbReference type="AlphaFoldDB" id="A0AA88MBI2"/>
<reference evidence="2" key="1">
    <citation type="submission" date="2023-08" db="EMBL/GenBank/DDBJ databases">
        <title>Pelteobagrus vachellii genome.</title>
        <authorList>
            <person name="Liu H."/>
        </authorList>
    </citation>
    <scope>NUCLEOTIDE SEQUENCE</scope>
    <source>
        <strain evidence="2">PRFRI_2022a</strain>
        <tissue evidence="2">Muscle</tissue>
    </source>
</reference>